<name>A0AB33IFC0_ACEAC</name>
<dbReference type="Pfam" id="PF05860">
    <property type="entry name" value="TPS"/>
    <property type="match status" value="1"/>
</dbReference>
<sequence>MNWFRTHRRLLAGVSWVSSLALAIAPAVASAEEPAIVIDNRTEPAAPAPTLDRTQNGVEQLNIATPNGAGLSHNMFTQYNVEQKGLILNNATQATQTQLGGYIYGNANLNGHSAHVILNEVTGTQASQMNGFTEVAGAKANVVIANPNGITCNGCGFINTDRATLSTGHPEFNAAGGLAALTVSDGLIAFEGKGGNFTAVPVLDIISRRVALNAQVNAQTASLVVGRNRVDYNTGNVTKLASDGSKTPEFAIDSSAMGGMYANRISMLVNETGAGVRVNGAMAANAGDMALTADGRLVLNGSMTATGNVTVQTSGVTNTGTLQAGGVASIASASDVTNQGTIGAGNHLGVSADTLSNTGAMTAAGSSGVALAVTHGLSNAGQISATSGTTLASAGTVSNAGSGIIVGQAGMALTTAGNLINAGEIGTVAGPLTIRAQSIANTAGQILSQNRDIALETGSLSNTGAGQIQAGASLTAQVTSYTADAGSTLQAGDSLAMAVTGGAISNDGRLAAGSALSLSADQGITNGGNGVIAADNGMVAITTGAAGLGNAGQIGTATSGDVAIAGGALVNSGTLAAAGDAILTTGALTNSGSLTAAGKSGLVLSVSDLSNTGSIGATAGTLAVTATGDLTNSGTLYGAAADSVTTSGALDNQNGQIGAGTSSLTVQAATLANDSGKIISTSGPVTIQAGTIGNQNGAIQGQGDVTIATPTLDNRNGGLIQSTGAGLYLANGDQPMTTLYNQGGSLGASGTLSVNASTYETDSKSALVSTGVLTLSMAGALSNSGQLVGQKGFNLTVGSFTNEASGILAAVTGNGSLTTTGTGQLVNAGTIETLQAGSTLEVRTASGGLSNTGAILGSGTATIVSTGSVTNSGKISALGGALTLQAAGLTNTDTLAAKGLLTALVSGDLTNSGTLYGATGGDISATGTLVNNGASAQIAADGALSLKAGTLTNSNGQILASQDGLTVAANSLTNSGGLLQGDTTTSIRADTLANTAGGAILSKSGALTVGGQSATAAQSISNLTGTLQAATDLSVTANAIDNSGGTFNAQTGALTASSGTGLFRNDDGIVQSATGMTLSGDSFTGNMGSIVNAGTTLGMNFGSSLDTAGHIVATQDLSVQTGALTTHAGTTPATVAVVASTGGNLTVKAGTTNNAGVLETTDANGTLTVQGADLTNSGTLTTASTLSVAETGLLVSSGNLISSKGQATLTAGSLTNSGFAGAAQTLDVTASQALTNSGTLYAGTTLTATGTGSFDNAGGQIGTGQGALTLASNGAFSNENGQIIAAGGPLVLTAGHIAGSAGSLLQSSDAITLTAGQISNDNSTILAQSGDITLAGAGNSATALSNVNGGVIQASGAISATFNALDNSGGTVSALGGDLSLNGASGSSVTNAGGTLETANNLTLTAGSYSGAGASRLTAGQAMTLSLSGSMENGGNIAAVHDVSVTAASLTNDANAVLASTSGNLALAISGDAGLVNAGTIQTSGVGNTLTLNASSIDNQATGAILSNGAQSLVAGSRTRSLTAGTFSNEGQVIAYGNSLTATATALNNSGTLEAGTNTSLSTTGDLANTGLIYAAGGTALSGANVRNAGGQIGAGSGSLTIGTGTLDNMNNGRIVATSGTMGLNAGTLDNAGGLIDSAGDLNILTGSLDNSSGKILSDNGSLLIAASADGAALASINNSAGLLQAGRDQTLRTATLTNGNGQIITVSGDLTLAGGPGMTALQSVDDTNGVLQSGQDLTLATNSLTGASGLSATRDLSFSTAQSVSGAMMFSAGRNATLAIGGDYNIAAGSGVIAGGDATVSAASVTNAGAMMAGGMLSVSTPGAIYNTGLIDGTGGVSLALDGALTNLEAAILSDNGSISIGGKSGTYAGDVLNRSAEILAGSAGGNVTIHAASLTNDIDGGVTQSNTSQMVYDHTYTLAKDQLANPPALNPKWIDADGSSIYDEVQPYYKEVMRIYVPELFYSADGKPGQGYYLVVMSKGAGSSYVEVQGLETQTATANNAASLIDAGGTLSIDTTGAIANDASHIAAGGDINLTGASLSNTGYDSSITWTLIADTKLGKRWLNSADPNAVLVPEPDAATEAPVPKFMPNGHVVRLWGTSVVPQLNATIVAGGNLNGSFTGQVNNTTVIDHASSTQLAANDQYTGTTPGGISGSTGNVTPGTGGSVSPSGSQDSFADASTAVAGGMTGSAAVNGDAVNNGGTGTATQGANNAASGTSTLPSYGGVLAPAGHENGEDTAQSLVLPGFASTSTPTISQLIASVPGGKALYVPDTAPSANYLIETNPAYASLTAFNGSEYLLDRLGDDYRTYTFLGDAAFDQQYVQQQIIGATGQTFLGGTYNTAATQMQALLDDAANQSAALGLTLGSALTDAQKAELTSDIVWYVDKVVDGKTVLVPELYLAPGHEALTGATISATNVSVQAGSLTNSGTINAKNALSLTTTNGDLTNTGTLSGGTVSLVAQNGSVVNSDTLDTYLVQGGTQQILASTGAITATGSATIVAAKDITFNGGTLTSGGDLNLLAGSGLTLGTTELTQAAAVSSKHLSTSGSADINYGTTVSVGGNATLAALGGDLKTAALTLTANGDVSLSAAKKLDLGSATDSVSNSISGSKSGFMTHSHFSNSLSTTTENGSSVAAGGNLTATSGSDMSVAGMAGAAGDVTLLSGGAFTERATQSTLDASASHHVAGFHMSTQGASGTVGYGSRTDTSSASETQWTPSVIASTGGNTTIVSKGALTVDGSVVSAAKDLALSGSSVAFKAEQNSTTQTVSHQDKTIGLTARVSPNSVVGQIIDTALAATKTSGKGASTLTALDAMQSTYLAGDGIAEGLAASKAGTLLSTNAADRSSGSLELVGVQAGVGYASNKEWATQTTTTVQGSTANAGGTLSVVARGDDATDTSNGNLSAVAAQLAGKDVVLAASKGIDLSAGWDTTHSESRDSSKSAFVGAEASIGTSGVGVSVTASVGLQKQHITSDSATAVDTTVSAGNGVTVATPGALSLNGAEVSGQRVDVSAGSLSITSPQNTSDYRSTTTQAGASVSVPVWGAGGDAGGGASYAHQTITDHYASTGSVLSGLYAGTGGLGVDVTGNTSLTAGVLSSTADAGLNHFSTGSLTTASEQNVSEWRATQTGASFSAGTGMMGSTTGILGAVGTGLASGASGLMGGGRSHHETSESLSAIGGNIAVTAGSSSGSYTRDVSAADRALANTFDGQKLSNQLVAQQMGSQLVGEVGGKVSDALAEKSPLFNEGALGRTALETVGNTIVAAVTGGNIGAAAAGTAAGGLASAAALPAIVQMSLENTGGDVKAATVEANALANLVASAGGALGGIAAGAGSTSVNALNGAGYASSIAQYNMSHTMTGVVFAAKTAGGALVRTGNPYAEVVGSILLGSAEAYTLYDTLVSNAPANKGTAAHSESNESGSGGAAASTGQGASGASAGGGAAAPEPEGDGPEKEGSAAKAVNKDAGDAAKDIELPSSRKVGNLQGGPLENATQTSGRFSLENGPANGSVYRADSRGNITSYATYDANGQIIKRVDVTGAAHNGVETPHVLEYGRNTLPDGTVRVQSPRKNPRPATLDEIP</sequence>
<dbReference type="InterPro" id="IPR025157">
    <property type="entry name" value="Hemagglutinin_rpt"/>
</dbReference>
<dbReference type="GO" id="GO:0003824">
    <property type="term" value="F:catalytic activity"/>
    <property type="evidence" value="ECO:0007669"/>
    <property type="project" value="UniProtKB-ARBA"/>
</dbReference>
<reference evidence="4 5" key="1">
    <citation type="journal article" date="2011" name="Microbiology">
        <title>Transcriptome response to different carbon sources in Acetobacter aceti.</title>
        <authorList>
            <person name="Sakurai K."/>
            <person name="Arai H."/>
            <person name="Ishii M."/>
            <person name="Igarashi Y."/>
        </authorList>
    </citation>
    <scope>NUCLEOTIDE SEQUENCE [LARGE SCALE GENOMIC DNA]</scope>
    <source>
        <strain evidence="4 5">NBRC 14818</strain>
    </source>
</reference>
<dbReference type="NCBIfam" id="TIGR01901">
    <property type="entry name" value="adhes_NPXG"/>
    <property type="match status" value="1"/>
</dbReference>
<dbReference type="InterPro" id="IPR010069">
    <property type="entry name" value="CdiA_FHA1_rpt"/>
</dbReference>
<feature type="chain" id="PRO_5044196561" description="Filamentous haemagglutinin FhaB/tRNA nuclease CdiA-like TPS domain-containing protein" evidence="2">
    <location>
        <begin position="32"/>
        <end position="3579"/>
    </location>
</feature>
<protein>
    <recommendedName>
        <fullName evidence="3">Filamentous haemagglutinin FhaB/tRNA nuclease CdiA-like TPS domain-containing protein</fullName>
    </recommendedName>
</protein>
<dbReference type="SMART" id="SM00912">
    <property type="entry name" value="Haemagg_act"/>
    <property type="match status" value="1"/>
</dbReference>
<dbReference type="Pfam" id="PF15529">
    <property type="entry name" value="Ntox24"/>
    <property type="match status" value="1"/>
</dbReference>
<dbReference type="Proteomes" id="UP000516424">
    <property type="component" value="Chromosome"/>
</dbReference>
<dbReference type="InterPro" id="IPR029114">
    <property type="entry name" value="Ntox24"/>
</dbReference>
<feature type="compositionally biased region" description="Low complexity" evidence="1">
    <location>
        <begin position="2156"/>
        <end position="2173"/>
    </location>
</feature>
<feature type="region of interest" description="Disordered" evidence="1">
    <location>
        <begin position="2142"/>
        <end position="2178"/>
    </location>
</feature>
<evidence type="ECO:0000256" key="2">
    <source>
        <dbReference type="SAM" id="SignalP"/>
    </source>
</evidence>
<evidence type="ECO:0000313" key="4">
    <source>
        <dbReference type="EMBL" id="BCK76870.1"/>
    </source>
</evidence>
<feature type="compositionally biased region" description="Basic and acidic residues" evidence="1">
    <location>
        <begin position="3449"/>
        <end position="3472"/>
    </location>
</feature>
<organism evidence="4 5">
    <name type="scientific">Acetobacter aceti NBRC 14818</name>
    <dbReference type="NCBI Taxonomy" id="887700"/>
    <lineage>
        <taxon>Bacteria</taxon>
        <taxon>Pseudomonadati</taxon>
        <taxon>Pseudomonadota</taxon>
        <taxon>Alphaproteobacteria</taxon>
        <taxon>Acetobacterales</taxon>
        <taxon>Acetobacteraceae</taxon>
        <taxon>Acetobacter</taxon>
        <taxon>Acetobacter subgen. Acetobacter</taxon>
    </lineage>
</organism>
<evidence type="ECO:0000313" key="5">
    <source>
        <dbReference type="Proteomes" id="UP000516424"/>
    </source>
</evidence>
<dbReference type="NCBIfam" id="TIGR01731">
    <property type="entry name" value="fil_hemag_20aa"/>
    <property type="match status" value="22"/>
</dbReference>
<accession>A0AB33IFC0</accession>
<feature type="region of interest" description="Disordered" evidence="1">
    <location>
        <begin position="3406"/>
        <end position="3504"/>
    </location>
</feature>
<feature type="signal peptide" evidence="2">
    <location>
        <begin position="1"/>
        <end position="31"/>
    </location>
</feature>
<keyword evidence="5" id="KW-1185">Reference proteome</keyword>
<keyword evidence="2" id="KW-0732">Signal</keyword>
<feature type="region of interest" description="Disordered" evidence="1">
    <location>
        <begin position="3550"/>
        <end position="3579"/>
    </location>
</feature>
<dbReference type="InterPro" id="IPR011050">
    <property type="entry name" value="Pectin_lyase_fold/virulence"/>
</dbReference>
<evidence type="ECO:0000259" key="3">
    <source>
        <dbReference type="SMART" id="SM00912"/>
    </source>
</evidence>
<feature type="domain" description="Filamentous haemagglutinin FhaB/tRNA nuclease CdiA-like TPS" evidence="3">
    <location>
        <begin position="55"/>
        <end position="175"/>
    </location>
</feature>
<proteinExistence type="predicted"/>
<dbReference type="Gene3D" id="2.160.20.10">
    <property type="entry name" value="Single-stranded right-handed beta-helix, Pectin lyase-like"/>
    <property type="match status" value="1"/>
</dbReference>
<feature type="compositionally biased region" description="Low complexity" evidence="1">
    <location>
        <begin position="3410"/>
        <end position="3434"/>
    </location>
</feature>
<dbReference type="RefSeq" id="WP_018307916.1">
    <property type="nucleotide sequence ID" value="NZ_AP023410.1"/>
</dbReference>
<gene>
    <name evidence="4" type="ORF">EMQ_2476</name>
</gene>
<dbReference type="InterPro" id="IPR008638">
    <property type="entry name" value="FhaB/CdiA-like_TPS"/>
</dbReference>
<dbReference type="SUPFAM" id="SSF51126">
    <property type="entry name" value="Pectin lyase-like"/>
    <property type="match status" value="1"/>
</dbReference>
<dbReference type="EMBL" id="AP023410">
    <property type="protein sequence ID" value="BCK76870.1"/>
    <property type="molecule type" value="Genomic_DNA"/>
</dbReference>
<dbReference type="InterPro" id="IPR012334">
    <property type="entry name" value="Pectin_lyas_fold"/>
</dbReference>
<dbReference type="Pfam" id="PF13332">
    <property type="entry name" value="Fil_haemagg_2"/>
    <property type="match status" value="2"/>
</dbReference>
<evidence type="ECO:0000256" key="1">
    <source>
        <dbReference type="SAM" id="MobiDB-lite"/>
    </source>
</evidence>